<evidence type="ECO:0000313" key="3">
    <source>
        <dbReference type="Proteomes" id="UP000198943"/>
    </source>
</evidence>
<name>A0A1G6HM17_9FIRM</name>
<organism evidence="2 3">
    <name type="scientific">Succiniclasticum ruminis</name>
    <dbReference type="NCBI Taxonomy" id="40841"/>
    <lineage>
        <taxon>Bacteria</taxon>
        <taxon>Bacillati</taxon>
        <taxon>Bacillota</taxon>
        <taxon>Negativicutes</taxon>
        <taxon>Acidaminococcales</taxon>
        <taxon>Acidaminococcaceae</taxon>
        <taxon>Succiniclasticum</taxon>
    </lineage>
</organism>
<keyword evidence="3" id="KW-1185">Reference proteome</keyword>
<dbReference type="OrthoDB" id="2037786at2"/>
<proteinExistence type="predicted"/>
<evidence type="ECO:0000256" key="1">
    <source>
        <dbReference type="SAM" id="SignalP"/>
    </source>
</evidence>
<sequence length="250" mass="28666">MKKLTGILVVLFLMICSLAAAAGPEFRSNVSASKWLQVKDSVIDVTDKDGLILKVQWPVFSSKDDSHGHLIASLKKESDQLRSFFDKDMRESKELAAKGHRDIRNSRWLVFVKLERDDARVLSLLEQSFHLDLAGERWGYEGLNYDAKTGKKLSSLDVFKLSKEELADTLLARLTKKYGRKVLGQNPRRMILSRIKDDSDMEFLPWVMTAEGVTVHFRSGDFHAGSRPLPITILFREEPELFNKKYMLKY</sequence>
<dbReference type="AlphaFoldDB" id="A0A1G6HM17"/>
<gene>
    <name evidence="2" type="ORF">SAMN04487864_10114</name>
</gene>
<evidence type="ECO:0000313" key="2">
    <source>
        <dbReference type="EMBL" id="SDB94496.1"/>
    </source>
</evidence>
<dbReference type="Proteomes" id="UP000198943">
    <property type="component" value="Unassembled WGS sequence"/>
</dbReference>
<reference evidence="3" key="1">
    <citation type="submission" date="2016-10" db="EMBL/GenBank/DDBJ databases">
        <authorList>
            <person name="Varghese N."/>
            <person name="Submissions S."/>
        </authorList>
    </citation>
    <scope>NUCLEOTIDE SEQUENCE [LARGE SCALE GENOMIC DNA]</scope>
    <source>
        <strain evidence="3">DSM 11005</strain>
    </source>
</reference>
<dbReference type="RefSeq" id="WP_093728813.1">
    <property type="nucleotide sequence ID" value="NZ_FMYW01000001.1"/>
</dbReference>
<evidence type="ECO:0008006" key="4">
    <source>
        <dbReference type="Google" id="ProtNLM"/>
    </source>
</evidence>
<protein>
    <recommendedName>
        <fullName evidence="4">Deacetylase PdaC domain-containing protein</fullName>
    </recommendedName>
</protein>
<feature type="signal peptide" evidence="1">
    <location>
        <begin position="1"/>
        <end position="22"/>
    </location>
</feature>
<dbReference type="EMBL" id="FMYW01000001">
    <property type="protein sequence ID" value="SDB94496.1"/>
    <property type="molecule type" value="Genomic_DNA"/>
</dbReference>
<accession>A0A1G6HM17</accession>
<keyword evidence="1" id="KW-0732">Signal</keyword>
<feature type="chain" id="PRO_5039322267" description="Deacetylase PdaC domain-containing protein" evidence="1">
    <location>
        <begin position="23"/>
        <end position="250"/>
    </location>
</feature>